<name>A0A5B9MI43_9BACT</name>
<protein>
    <submittedName>
        <fullName evidence="1">Uncharacterized protein</fullName>
    </submittedName>
</protein>
<gene>
    <name evidence="1" type="ORF">Mal15_48810</name>
</gene>
<evidence type="ECO:0000313" key="2">
    <source>
        <dbReference type="Proteomes" id="UP000321353"/>
    </source>
</evidence>
<accession>A0A5B9MI43</accession>
<proteinExistence type="predicted"/>
<organism evidence="1 2">
    <name type="scientific">Stieleria maiorica</name>
    <dbReference type="NCBI Taxonomy" id="2795974"/>
    <lineage>
        <taxon>Bacteria</taxon>
        <taxon>Pseudomonadati</taxon>
        <taxon>Planctomycetota</taxon>
        <taxon>Planctomycetia</taxon>
        <taxon>Pirellulales</taxon>
        <taxon>Pirellulaceae</taxon>
        <taxon>Stieleria</taxon>
    </lineage>
</organism>
<reference evidence="1 2" key="1">
    <citation type="submission" date="2019-02" db="EMBL/GenBank/DDBJ databases">
        <title>Planctomycetal bacteria perform biofilm scaping via a novel small molecule.</title>
        <authorList>
            <person name="Jeske O."/>
            <person name="Boedeker C."/>
            <person name="Wiegand S."/>
            <person name="Breitling P."/>
            <person name="Kallscheuer N."/>
            <person name="Jogler M."/>
            <person name="Rohde M."/>
            <person name="Petersen J."/>
            <person name="Medema M.H."/>
            <person name="Surup F."/>
            <person name="Jogler C."/>
        </authorList>
    </citation>
    <scope>NUCLEOTIDE SEQUENCE [LARGE SCALE GENOMIC DNA]</scope>
    <source>
        <strain evidence="1 2">Mal15</strain>
    </source>
</reference>
<dbReference type="EMBL" id="CP036264">
    <property type="protein sequence ID" value="QEG00809.1"/>
    <property type="molecule type" value="Genomic_DNA"/>
</dbReference>
<dbReference type="Proteomes" id="UP000321353">
    <property type="component" value="Chromosome"/>
</dbReference>
<evidence type="ECO:0000313" key="1">
    <source>
        <dbReference type="EMBL" id="QEG00809.1"/>
    </source>
</evidence>
<dbReference type="AlphaFoldDB" id="A0A5B9MI43"/>
<dbReference type="KEGG" id="smam:Mal15_48810"/>
<keyword evidence="2" id="KW-1185">Reference proteome</keyword>
<sequence length="47" mass="5205">MSHTPHWSYFGLGHRQRATGKSVAASRIHYTTGMILKNSRTQGAVCC</sequence>